<name>A0A2T3IYV8_9GAMM</name>
<dbReference type="EMBL" id="PYMH01000004">
    <property type="protein sequence ID" value="PSU33843.1"/>
    <property type="molecule type" value="Genomic_DNA"/>
</dbReference>
<protein>
    <recommendedName>
        <fullName evidence="2">Beta-lactamase-related domain-containing protein</fullName>
    </recommendedName>
</protein>
<sequence>MPAMQSKQWCRNDSFTMVVFSFALFSSTAFADAQDGLSDEVVTLNQLATDISQPTAIKAPQGNIGQYRTPDSRNDGLLTADMHGMGIDTQRINQLRQDITAGNYGQIDSLLIHHKGKLVSEDYWHDGGIDKPHFMFSITKNMLSNAIGKAIELGYIDSVNDPAIKYLSNIDRKQLAAGSEFITLHDLLSMQSGISISNNHAAHQASITVDNHAALYLTLSDNVVPGQRFKYQGADTDILNHVLFNTTGKDLAAFTEEYFFTPMAIDNAYWEESACGLTKASSGLHMTSRDMLKFGMLVLGEGQFNGKPLLTKGWLDTATTPKTRNGNYGYFWWTQNFRLNGKEINTISARGARGQFIFVNPELDLIVAVTSSNTGQQRRVPLQFVPEYILPAIPPAKESRDDDKYFSTG</sequence>
<dbReference type="PANTHER" id="PTHR43283:SF7">
    <property type="entry name" value="BETA-LACTAMASE-RELATED DOMAIN-CONTAINING PROTEIN"/>
    <property type="match status" value="1"/>
</dbReference>
<feature type="domain" description="Beta-lactamase-related" evidence="2">
    <location>
        <begin position="111"/>
        <end position="376"/>
    </location>
</feature>
<dbReference type="Proteomes" id="UP000241222">
    <property type="component" value="Unassembled WGS sequence"/>
</dbReference>
<dbReference type="Pfam" id="PF00144">
    <property type="entry name" value="Beta-lactamase"/>
    <property type="match status" value="1"/>
</dbReference>
<dbReference type="InterPro" id="IPR001466">
    <property type="entry name" value="Beta-lactam-related"/>
</dbReference>
<dbReference type="InterPro" id="IPR012338">
    <property type="entry name" value="Beta-lactam/transpept-like"/>
</dbReference>
<keyword evidence="4" id="KW-1185">Reference proteome</keyword>
<comment type="caution">
    <text evidence="3">The sequence shown here is derived from an EMBL/GenBank/DDBJ whole genome shotgun (WGS) entry which is preliminary data.</text>
</comment>
<reference evidence="3 4" key="1">
    <citation type="submission" date="2018-03" db="EMBL/GenBank/DDBJ databases">
        <title>Whole genome sequencing of Histamine producing bacteria.</title>
        <authorList>
            <person name="Butler K."/>
        </authorList>
    </citation>
    <scope>NUCLEOTIDE SEQUENCE [LARGE SCALE GENOMIC DNA]</scope>
    <source>
        <strain evidence="3 4">JCM 13586</strain>
    </source>
</reference>
<keyword evidence="1" id="KW-0732">Signal</keyword>
<evidence type="ECO:0000256" key="1">
    <source>
        <dbReference type="SAM" id="SignalP"/>
    </source>
</evidence>
<dbReference type="Gene3D" id="3.40.710.10">
    <property type="entry name" value="DD-peptidase/beta-lactamase superfamily"/>
    <property type="match status" value="1"/>
</dbReference>
<dbReference type="AlphaFoldDB" id="A0A2T3IYV8"/>
<dbReference type="SUPFAM" id="SSF56601">
    <property type="entry name" value="beta-lactamase/transpeptidase-like"/>
    <property type="match status" value="1"/>
</dbReference>
<dbReference type="InterPro" id="IPR050789">
    <property type="entry name" value="Diverse_Enzym_Activities"/>
</dbReference>
<organism evidence="3 4">
    <name type="scientific">Photobacterium lutimaris</name>
    <dbReference type="NCBI Taxonomy" id="388278"/>
    <lineage>
        <taxon>Bacteria</taxon>
        <taxon>Pseudomonadati</taxon>
        <taxon>Pseudomonadota</taxon>
        <taxon>Gammaproteobacteria</taxon>
        <taxon>Vibrionales</taxon>
        <taxon>Vibrionaceae</taxon>
        <taxon>Photobacterium</taxon>
    </lineage>
</organism>
<gene>
    <name evidence="3" type="ORF">C9I99_10750</name>
</gene>
<dbReference type="PANTHER" id="PTHR43283">
    <property type="entry name" value="BETA-LACTAMASE-RELATED"/>
    <property type="match status" value="1"/>
</dbReference>
<evidence type="ECO:0000313" key="3">
    <source>
        <dbReference type="EMBL" id="PSU33843.1"/>
    </source>
</evidence>
<evidence type="ECO:0000313" key="4">
    <source>
        <dbReference type="Proteomes" id="UP000241222"/>
    </source>
</evidence>
<dbReference type="OrthoDB" id="9814204at2"/>
<feature type="chain" id="PRO_5015419136" description="Beta-lactamase-related domain-containing protein" evidence="1">
    <location>
        <begin position="32"/>
        <end position="409"/>
    </location>
</feature>
<proteinExistence type="predicted"/>
<accession>A0A2T3IYV8</accession>
<feature type="signal peptide" evidence="1">
    <location>
        <begin position="1"/>
        <end position="31"/>
    </location>
</feature>
<evidence type="ECO:0000259" key="2">
    <source>
        <dbReference type="Pfam" id="PF00144"/>
    </source>
</evidence>